<dbReference type="PIRSF" id="PIRSF001134">
    <property type="entry name" value="Streptogrisin"/>
    <property type="match status" value="1"/>
</dbReference>
<proteinExistence type="inferred from homology"/>
<dbReference type="GO" id="GO:0006508">
    <property type="term" value="P:proteolysis"/>
    <property type="evidence" value="ECO:0007669"/>
    <property type="project" value="UniProtKB-KW"/>
</dbReference>
<sequence>MIAVLLGAATLMSPGAGATTLHTSGAAAPHPSGAAAPSAVYDVRGGDQFFVNTTGRCVIGFSVTGGYVTAGACGRAGDVTQGHNRVAQGVFRSSSWPNPGSAYVAVNSSWIPRGVVNRHDGTTAPVRGGTPAPVGSAACRSGPVTGWHCGVIQARNVTVTFPQGTLYGLIRTNICAEPGEIGSPLIAGDQAQGILIAASGNCSSGGTSFYLPIPEILARHGVGLITSR</sequence>
<evidence type="ECO:0000256" key="1">
    <source>
        <dbReference type="ARBA" id="ARBA00007664"/>
    </source>
</evidence>
<evidence type="ECO:0000313" key="9">
    <source>
        <dbReference type="Proteomes" id="UP000265768"/>
    </source>
</evidence>
<dbReference type="GO" id="GO:0004252">
    <property type="term" value="F:serine-type endopeptidase activity"/>
    <property type="evidence" value="ECO:0007669"/>
    <property type="project" value="InterPro"/>
</dbReference>
<gene>
    <name evidence="8" type="ORF">D5H75_08855</name>
</gene>
<evidence type="ECO:0000256" key="6">
    <source>
        <dbReference type="PIRSR" id="PIRSR001134-2"/>
    </source>
</evidence>
<keyword evidence="7" id="KW-0732">Signal</keyword>
<evidence type="ECO:0000256" key="3">
    <source>
        <dbReference type="ARBA" id="ARBA00022801"/>
    </source>
</evidence>
<dbReference type="EMBL" id="QZEY01000002">
    <property type="protein sequence ID" value="RJL34509.1"/>
    <property type="molecule type" value="Genomic_DNA"/>
</dbReference>
<keyword evidence="3" id="KW-0378">Hydrolase</keyword>
<evidence type="ECO:0000256" key="4">
    <source>
        <dbReference type="ARBA" id="ARBA00022825"/>
    </source>
</evidence>
<feature type="disulfide bond" evidence="6">
    <location>
        <begin position="175"/>
        <end position="202"/>
    </location>
</feature>
<keyword evidence="5 6" id="KW-1015">Disulfide bond</keyword>
<organism evidence="8 9">
    <name type="scientific">Bailinhaonella thermotolerans</name>
    <dbReference type="NCBI Taxonomy" id="1070861"/>
    <lineage>
        <taxon>Bacteria</taxon>
        <taxon>Bacillati</taxon>
        <taxon>Actinomycetota</taxon>
        <taxon>Actinomycetes</taxon>
        <taxon>Streptosporangiales</taxon>
        <taxon>Streptosporangiaceae</taxon>
        <taxon>Bailinhaonella</taxon>
    </lineage>
</organism>
<dbReference type="CDD" id="cd21112">
    <property type="entry name" value="alphaLP-like"/>
    <property type="match status" value="1"/>
</dbReference>
<dbReference type="SUPFAM" id="SSF50494">
    <property type="entry name" value="Trypsin-like serine proteases"/>
    <property type="match status" value="1"/>
</dbReference>
<dbReference type="InterPro" id="IPR043504">
    <property type="entry name" value="Peptidase_S1_PA_chymotrypsin"/>
</dbReference>
<keyword evidence="9" id="KW-1185">Reference proteome</keyword>
<dbReference type="Proteomes" id="UP000265768">
    <property type="component" value="Unassembled WGS sequence"/>
</dbReference>
<evidence type="ECO:0000313" key="8">
    <source>
        <dbReference type="EMBL" id="RJL34509.1"/>
    </source>
</evidence>
<comment type="similarity">
    <text evidence="1">Belongs to the peptidase S1 family.</text>
</comment>
<evidence type="ECO:0000256" key="7">
    <source>
        <dbReference type="SAM" id="SignalP"/>
    </source>
</evidence>
<feature type="signal peptide" evidence="7">
    <location>
        <begin position="1"/>
        <end position="18"/>
    </location>
</feature>
<evidence type="ECO:0000256" key="5">
    <source>
        <dbReference type="ARBA" id="ARBA00023157"/>
    </source>
</evidence>
<feature type="disulfide bond" evidence="6">
    <location>
        <begin position="139"/>
        <end position="149"/>
    </location>
</feature>
<dbReference type="Gene3D" id="2.40.10.10">
    <property type="entry name" value="Trypsin-like serine proteases"/>
    <property type="match status" value="2"/>
</dbReference>
<reference evidence="8 9" key="1">
    <citation type="submission" date="2018-09" db="EMBL/GenBank/DDBJ databases">
        <title>YIM 75507 draft genome.</title>
        <authorList>
            <person name="Tang S."/>
            <person name="Feng Y."/>
        </authorList>
    </citation>
    <scope>NUCLEOTIDE SEQUENCE [LARGE SCALE GENOMIC DNA]</scope>
    <source>
        <strain evidence="8 9">YIM 75507</strain>
    </source>
</reference>
<accession>A0A3A4B102</accession>
<dbReference type="AlphaFoldDB" id="A0A3A4B102"/>
<feature type="disulfide bond" evidence="6">
    <location>
        <begin position="57"/>
        <end position="73"/>
    </location>
</feature>
<evidence type="ECO:0000256" key="2">
    <source>
        <dbReference type="ARBA" id="ARBA00022670"/>
    </source>
</evidence>
<feature type="chain" id="PRO_5017338211" evidence="7">
    <location>
        <begin position="19"/>
        <end position="228"/>
    </location>
</feature>
<dbReference type="InterPro" id="IPR009003">
    <property type="entry name" value="Peptidase_S1_PA"/>
</dbReference>
<keyword evidence="2" id="KW-0645">Protease</keyword>
<comment type="caution">
    <text evidence="8">The sequence shown here is derived from an EMBL/GenBank/DDBJ whole genome shotgun (WGS) entry which is preliminary data.</text>
</comment>
<name>A0A3A4B102_9ACTN</name>
<dbReference type="InterPro" id="IPR001316">
    <property type="entry name" value="Pept_S1A_streptogrisin"/>
</dbReference>
<protein>
    <submittedName>
        <fullName evidence="8">Uncharacterized protein</fullName>
    </submittedName>
</protein>
<dbReference type="PRINTS" id="PR00861">
    <property type="entry name" value="ALYTICPTASE"/>
</dbReference>
<keyword evidence="4" id="KW-0720">Serine protease</keyword>